<organism evidence="9 10">
    <name type="scientific">Dimargaris cristalligena</name>
    <dbReference type="NCBI Taxonomy" id="215637"/>
    <lineage>
        <taxon>Eukaryota</taxon>
        <taxon>Fungi</taxon>
        <taxon>Fungi incertae sedis</taxon>
        <taxon>Zoopagomycota</taxon>
        <taxon>Kickxellomycotina</taxon>
        <taxon>Dimargaritomycetes</taxon>
        <taxon>Dimargaritales</taxon>
        <taxon>Dimargaritaceae</taxon>
        <taxon>Dimargaris</taxon>
    </lineage>
</organism>
<keyword evidence="10" id="KW-1185">Reference proteome</keyword>
<dbReference type="STRING" id="215637.A0A4P9ZPV6"/>
<sequence length="91" mass="9629">NNRILDNVQTLAAGTTGSAAGILGLTGWAGFAFYVVSWLVSVATIHTLKTGSSPSRYFPAASALATQTLVSSLFTFVLFWTLAFGLVHVYD</sequence>
<evidence type="ECO:0000256" key="5">
    <source>
        <dbReference type="ARBA" id="ARBA00022824"/>
    </source>
</evidence>
<evidence type="ECO:0000256" key="1">
    <source>
        <dbReference type="ARBA" id="ARBA00004477"/>
    </source>
</evidence>
<dbReference type="InterPro" id="IPR008504">
    <property type="entry name" value="Emc6"/>
</dbReference>
<comment type="subcellular location">
    <subcellularLocation>
        <location evidence="1">Endoplasmic reticulum membrane</location>
        <topology evidence="1">Multi-pass membrane protein</topology>
    </subcellularLocation>
</comment>
<reference evidence="10" key="1">
    <citation type="journal article" date="2018" name="Nat. Microbiol.">
        <title>Leveraging single-cell genomics to expand the fungal tree of life.</title>
        <authorList>
            <person name="Ahrendt S.R."/>
            <person name="Quandt C.A."/>
            <person name="Ciobanu D."/>
            <person name="Clum A."/>
            <person name="Salamov A."/>
            <person name="Andreopoulos B."/>
            <person name="Cheng J.F."/>
            <person name="Woyke T."/>
            <person name="Pelin A."/>
            <person name="Henrissat B."/>
            <person name="Reynolds N.K."/>
            <person name="Benny G.L."/>
            <person name="Smith M.E."/>
            <person name="James T.Y."/>
            <person name="Grigoriev I.V."/>
        </authorList>
    </citation>
    <scope>NUCLEOTIDE SEQUENCE [LARGE SCALE GENOMIC DNA]</scope>
    <source>
        <strain evidence="10">RSA 468</strain>
    </source>
</reference>
<evidence type="ECO:0000313" key="10">
    <source>
        <dbReference type="Proteomes" id="UP000268162"/>
    </source>
</evidence>
<comment type="similarity">
    <text evidence="2">Belongs to the EMC6 family.</text>
</comment>
<dbReference type="GO" id="GO:0072546">
    <property type="term" value="C:EMC complex"/>
    <property type="evidence" value="ECO:0007669"/>
    <property type="project" value="InterPro"/>
</dbReference>
<keyword evidence="6 8" id="KW-1133">Transmembrane helix</keyword>
<evidence type="ECO:0000256" key="8">
    <source>
        <dbReference type="SAM" id="Phobius"/>
    </source>
</evidence>
<feature type="non-terminal residue" evidence="9">
    <location>
        <position position="1"/>
    </location>
</feature>
<dbReference type="PANTHER" id="PTHR20994:SF0">
    <property type="entry name" value="ER MEMBRANE PROTEIN COMPLEX SUBUNIT 6"/>
    <property type="match status" value="1"/>
</dbReference>
<dbReference type="GO" id="GO:0000045">
    <property type="term" value="P:autophagosome assembly"/>
    <property type="evidence" value="ECO:0007669"/>
    <property type="project" value="TreeGrafter"/>
</dbReference>
<evidence type="ECO:0000256" key="6">
    <source>
        <dbReference type="ARBA" id="ARBA00022989"/>
    </source>
</evidence>
<evidence type="ECO:0000256" key="7">
    <source>
        <dbReference type="ARBA" id="ARBA00023136"/>
    </source>
</evidence>
<keyword evidence="5" id="KW-0256">Endoplasmic reticulum</keyword>
<feature type="transmembrane region" description="Helical" evidence="8">
    <location>
        <begin position="69"/>
        <end position="90"/>
    </location>
</feature>
<accession>A0A4P9ZPV6</accession>
<dbReference type="GO" id="GO:0034975">
    <property type="term" value="P:protein folding in endoplasmic reticulum"/>
    <property type="evidence" value="ECO:0007669"/>
    <property type="project" value="TreeGrafter"/>
</dbReference>
<evidence type="ECO:0000256" key="4">
    <source>
        <dbReference type="ARBA" id="ARBA00022692"/>
    </source>
</evidence>
<keyword evidence="4 8" id="KW-0812">Transmembrane</keyword>
<feature type="non-terminal residue" evidence="9">
    <location>
        <position position="91"/>
    </location>
</feature>
<dbReference type="PANTHER" id="PTHR20994">
    <property type="entry name" value="ER MEMBRANE PROTEIN COMPLEX SUBUNIT 6"/>
    <property type="match status" value="1"/>
</dbReference>
<protein>
    <recommendedName>
        <fullName evidence="3">ER membrane protein complex subunit 6</fullName>
    </recommendedName>
</protein>
<gene>
    <name evidence="9" type="ORF">BJ085DRAFT_11307</name>
</gene>
<dbReference type="AlphaFoldDB" id="A0A4P9ZPV6"/>
<name>A0A4P9ZPV6_9FUNG</name>
<dbReference type="Pfam" id="PF07019">
    <property type="entry name" value="EMC6"/>
    <property type="match status" value="1"/>
</dbReference>
<keyword evidence="7 8" id="KW-0472">Membrane</keyword>
<evidence type="ECO:0000256" key="2">
    <source>
        <dbReference type="ARBA" id="ARBA00009436"/>
    </source>
</evidence>
<evidence type="ECO:0000256" key="3">
    <source>
        <dbReference type="ARBA" id="ARBA00020827"/>
    </source>
</evidence>
<dbReference type="InterPro" id="IPR029008">
    <property type="entry name" value="EMC6-like"/>
</dbReference>
<evidence type="ECO:0000313" key="9">
    <source>
        <dbReference type="EMBL" id="RKP35486.1"/>
    </source>
</evidence>
<feature type="transmembrane region" description="Helical" evidence="8">
    <location>
        <begin position="28"/>
        <end position="48"/>
    </location>
</feature>
<dbReference type="Proteomes" id="UP000268162">
    <property type="component" value="Unassembled WGS sequence"/>
</dbReference>
<proteinExistence type="inferred from homology"/>
<dbReference type="EMBL" id="ML002858">
    <property type="protein sequence ID" value="RKP35486.1"/>
    <property type="molecule type" value="Genomic_DNA"/>
</dbReference>